<reference evidence="1 2" key="1">
    <citation type="journal article" date="2019" name="PLoS ONE">
        <title>Pup mortality in New Zealand sea lions (Phocarctos hookeri) at Enderby Island, Auckland Islands, 2013-18.</title>
        <authorList>
            <person name="Michael S.A."/>
            <person name="Hayman D.T.S."/>
            <person name="Gray R."/>
            <person name="Zhang J."/>
            <person name="Rogers L."/>
            <person name="Roe W.D."/>
        </authorList>
    </citation>
    <scope>NUCLEOTIDE SEQUENCE [LARGE SCALE GENOMIC DNA]</scope>
    <source>
        <strain evidence="1 2">SM868</strain>
    </source>
</reference>
<name>A0A844M373_9GAMM</name>
<proteinExistence type="predicted"/>
<comment type="caution">
    <text evidence="1">The sequence shown here is derived from an EMBL/GenBank/DDBJ whole genome shotgun (WGS) entry which is preliminary data.</text>
</comment>
<evidence type="ECO:0000313" key="1">
    <source>
        <dbReference type="EMBL" id="MUG33399.1"/>
    </source>
</evidence>
<sequence length="191" mass="21546">MFLFTSNSASSKLAEVNYIKIASLKVMSLRTSVFIYQSTASLNFNYLALFTHLKISKLIHKYYAKTKIWVDRAIAIAIGSIALLNVTTLKNAILPVVKYSKQSINANANKNRGIKFCVSKNQHITPYVFLHLAHGTLLKHQFVITHYISSPSSHSKNDIGELYSLEKLYFQKQLVQKINSHKVLSLITTIG</sequence>
<dbReference type="EMBL" id="WFKQ01000016">
    <property type="protein sequence ID" value="MUG33399.1"/>
    <property type="molecule type" value="Genomic_DNA"/>
</dbReference>
<dbReference type="RefSeq" id="WP_155587753.1">
    <property type="nucleotide sequence ID" value="NZ_WFKQ01000016.1"/>
</dbReference>
<dbReference type="Proteomes" id="UP000442109">
    <property type="component" value="Unassembled WGS sequence"/>
</dbReference>
<evidence type="ECO:0000313" key="2">
    <source>
        <dbReference type="Proteomes" id="UP000442109"/>
    </source>
</evidence>
<organism evidence="1 2">
    <name type="scientific">Psychrobacter sanguinis</name>
    <dbReference type="NCBI Taxonomy" id="861445"/>
    <lineage>
        <taxon>Bacteria</taxon>
        <taxon>Pseudomonadati</taxon>
        <taxon>Pseudomonadota</taxon>
        <taxon>Gammaproteobacteria</taxon>
        <taxon>Moraxellales</taxon>
        <taxon>Moraxellaceae</taxon>
        <taxon>Psychrobacter</taxon>
    </lineage>
</organism>
<protein>
    <submittedName>
        <fullName evidence="1">Uncharacterized protein</fullName>
    </submittedName>
</protein>
<accession>A0A844M373</accession>
<dbReference type="AlphaFoldDB" id="A0A844M373"/>
<gene>
    <name evidence="1" type="ORF">GB996_11465</name>
</gene>
<keyword evidence="2" id="KW-1185">Reference proteome</keyword>